<feature type="compositionally biased region" description="Basic residues" evidence="7">
    <location>
        <begin position="1"/>
        <end position="10"/>
    </location>
</feature>
<proteinExistence type="inferred from homology"/>
<evidence type="ECO:0000256" key="6">
    <source>
        <dbReference type="RuleBase" id="RU000383"/>
    </source>
</evidence>
<evidence type="ECO:0000259" key="8">
    <source>
        <dbReference type="SMART" id="SM00385"/>
    </source>
</evidence>
<keyword evidence="2" id="KW-0132">Cell division</keyword>
<reference evidence="10" key="1">
    <citation type="submission" date="2025-08" db="UniProtKB">
        <authorList>
            <consortium name="RefSeq"/>
        </authorList>
    </citation>
    <scope>IDENTIFICATION</scope>
    <source>
        <tissue evidence="10">Young leaves</tissue>
    </source>
</reference>
<evidence type="ECO:0000256" key="4">
    <source>
        <dbReference type="ARBA" id="ARBA00023306"/>
    </source>
</evidence>
<dbReference type="GeneID" id="111447678"/>
<evidence type="ECO:0000256" key="5">
    <source>
        <dbReference type="ARBA" id="ARBA00032263"/>
    </source>
</evidence>
<evidence type="ECO:0000313" key="10">
    <source>
        <dbReference type="RefSeq" id="XP_022942728.1"/>
    </source>
</evidence>
<dbReference type="Pfam" id="PF02984">
    <property type="entry name" value="Cyclin_C"/>
    <property type="match status" value="1"/>
</dbReference>
<dbReference type="Proteomes" id="UP000504609">
    <property type="component" value="Unplaced"/>
</dbReference>
<evidence type="ECO:0000256" key="3">
    <source>
        <dbReference type="ARBA" id="ARBA00023127"/>
    </source>
</evidence>
<name>A0A6J1FVK0_CUCMO</name>
<dbReference type="AlphaFoldDB" id="A0A6J1FVK0"/>
<dbReference type="Gene3D" id="1.10.472.10">
    <property type="entry name" value="Cyclin-like"/>
    <property type="match status" value="2"/>
</dbReference>
<feature type="domain" description="Cyclin-like" evidence="8">
    <location>
        <begin position="432"/>
        <end position="519"/>
    </location>
</feature>
<dbReference type="RefSeq" id="XP_022942728.1">
    <property type="nucleotide sequence ID" value="XM_023086960.1"/>
</dbReference>
<keyword evidence="9" id="KW-1185">Reference proteome</keyword>
<evidence type="ECO:0000313" key="9">
    <source>
        <dbReference type="Proteomes" id="UP000504609"/>
    </source>
</evidence>
<dbReference type="InterPro" id="IPR013763">
    <property type="entry name" value="Cyclin-like_dom"/>
</dbReference>
<feature type="region of interest" description="Disordered" evidence="7">
    <location>
        <begin position="1"/>
        <end position="30"/>
    </location>
</feature>
<comment type="similarity">
    <text evidence="6">Belongs to the cyclin family.</text>
</comment>
<dbReference type="InterPro" id="IPR004367">
    <property type="entry name" value="Cyclin_C-dom"/>
</dbReference>
<dbReference type="Pfam" id="PF00134">
    <property type="entry name" value="Cyclin_N"/>
    <property type="match status" value="1"/>
</dbReference>
<gene>
    <name evidence="10" type="primary">LOC111447678</name>
</gene>
<dbReference type="InterPro" id="IPR039361">
    <property type="entry name" value="Cyclin"/>
</dbReference>
<evidence type="ECO:0000256" key="1">
    <source>
        <dbReference type="ARBA" id="ARBA00011177"/>
    </source>
</evidence>
<evidence type="ECO:0000256" key="7">
    <source>
        <dbReference type="SAM" id="MobiDB-lite"/>
    </source>
</evidence>
<dbReference type="SUPFAM" id="SSF47954">
    <property type="entry name" value="Cyclin-like"/>
    <property type="match status" value="2"/>
</dbReference>
<evidence type="ECO:0000256" key="2">
    <source>
        <dbReference type="ARBA" id="ARBA00022618"/>
    </source>
</evidence>
<protein>
    <recommendedName>
        <fullName evidence="5">B-like cyclin</fullName>
    </recommendedName>
</protein>
<dbReference type="PANTHER" id="PTHR10177">
    <property type="entry name" value="CYCLINS"/>
    <property type="match status" value="1"/>
</dbReference>
<accession>A0A6J1FVK0</accession>
<organism evidence="9 10">
    <name type="scientific">Cucurbita moschata</name>
    <name type="common">Winter crookneck squash</name>
    <name type="synonym">Cucurbita pepo var. moschata</name>
    <dbReference type="NCBI Taxonomy" id="3662"/>
    <lineage>
        <taxon>Eukaryota</taxon>
        <taxon>Viridiplantae</taxon>
        <taxon>Streptophyta</taxon>
        <taxon>Embryophyta</taxon>
        <taxon>Tracheophyta</taxon>
        <taxon>Spermatophyta</taxon>
        <taxon>Magnoliopsida</taxon>
        <taxon>eudicotyledons</taxon>
        <taxon>Gunneridae</taxon>
        <taxon>Pentapetalae</taxon>
        <taxon>rosids</taxon>
        <taxon>fabids</taxon>
        <taxon>Cucurbitales</taxon>
        <taxon>Cucurbitaceae</taxon>
        <taxon>Cucurbiteae</taxon>
        <taxon>Cucurbita</taxon>
    </lineage>
</organism>
<feature type="compositionally biased region" description="Basic residues" evidence="7">
    <location>
        <begin position="19"/>
        <end position="30"/>
    </location>
</feature>
<dbReference type="SMART" id="SM00385">
    <property type="entry name" value="CYCLIN"/>
    <property type="match status" value="2"/>
</dbReference>
<keyword evidence="3 6" id="KW-0195">Cyclin</keyword>
<comment type="subunit">
    <text evidence="1">Interacts with the CDC2 protein kinase to form a serine/threonine kinase holoenzyme complex also known as maturation promoting factor (MPF). The cyclin subunit imparts substrate specificity to the complex.</text>
</comment>
<dbReference type="InterPro" id="IPR006671">
    <property type="entry name" value="Cyclin_N"/>
</dbReference>
<feature type="domain" description="Cyclin-like" evidence="8">
    <location>
        <begin position="532"/>
        <end position="617"/>
    </location>
</feature>
<dbReference type="KEGG" id="cmos:111447678"/>
<sequence length="619" mass="69551">MKSKKRRSKPKPQSECPPKKKLRSQLPRRRRARISPVFCLPESDSAAPCTSVGLVSSSVAAAESSCGSFQGGGGGEVSSQLNAVFELERGAVNARTNLRKTRFGSSAEFIEVNLDPASNGVARDCFNEDCEVKKGRNEANVEVSESSCVESNSGVDFVVLGRSSSKLKIRSGFRRTVEENEDQADQAENGALKFELTDADVSSKLCGKGAVPLSPCVESWAESIFESVCSFEEKGLEVEENRVWEFQVPEIPRNQVNETFTISKSDSTIEQWPNNLKFESDLACTEQLSYEDVSEYSSQDLRELQSTILMGISDTDCSDYTPSNFLESGSEFSEKSNDDAAPSSAFSMLLQFRSDFLRSCASEDIRTSSSIEEENADQSLFLRLEGLDDEETYQIFRNRERRQLIIRDYVDEYRSTTDYGDLILQQRSNMVQWIVERSRDTKLHQETTFLGVTLLDQILSKGFFKAGRHLQILGVACLTLATRIEENQSYSWMQQRSIHVGDNTYRRSEVVGMEWLVQEVLKFQCFLPTVYNFLGFYLKAAGADSDLENRAKNFAVLVLSDQVQFCYFPSTIAAAVVLLASFGETQDLPNQRVIETHVRTESDDLPECIESLEWLLKFV</sequence>
<keyword evidence="4" id="KW-0131">Cell cycle</keyword>
<dbReference type="GO" id="GO:0051301">
    <property type="term" value="P:cell division"/>
    <property type="evidence" value="ECO:0007669"/>
    <property type="project" value="UniProtKB-KW"/>
</dbReference>
<dbReference type="InterPro" id="IPR036915">
    <property type="entry name" value="Cyclin-like_sf"/>
</dbReference>